<dbReference type="Pfam" id="PF03466">
    <property type="entry name" value="LysR_substrate"/>
    <property type="match status" value="1"/>
</dbReference>
<dbReference type="Pfam" id="PF00126">
    <property type="entry name" value="HTH_1"/>
    <property type="match status" value="1"/>
</dbReference>
<keyword evidence="3" id="KW-0238">DNA-binding</keyword>
<keyword evidence="4" id="KW-0804">Transcription</keyword>
<dbReference type="Gene3D" id="1.10.10.10">
    <property type="entry name" value="Winged helix-like DNA-binding domain superfamily/Winged helix DNA-binding domain"/>
    <property type="match status" value="1"/>
</dbReference>
<evidence type="ECO:0000259" key="5">
    <source>
        <dbReference type="PROSITE" id="PS50931"/>
    </source>
</evidence>
<name>A0ABX2EE82_9BURK</name>
<comment type="similarity">
    <text evidence="1">Belongs to the LysR transcriptional regulatory family.</text>
</comment>
<protein>
    <submittedName>
        <fullName evidence="6">LysR family transcriptional regulator</fullName>
    </submittedName>
</protein>
<evidence type="ECO:0000313" key="6">
    <source>
        <dbReference type="EMBL" id="NRF66908.1"/>
    </source>
</evidence>
<proteinExistence type="inferred from homology"/>
<accession>A0ABX2EE82</accession>
<dbReference type="Proteomes" id="UP000737171">
    <property type="component" value="Unassembled WGS sequence"/>
</dbReference>
<dbReference type="PANTHER" id="PTHR30126:SF98">
    <property type="entry name" value="HTH-TYPE TRANSCRIPTIONAL ACTIVATOR BAUR"/>
    <property type="match status" value="1"/>
</dbReference>
<dbReference type="SUPFAM" id="SSF53850">
    <property type="entry name" value="Periplasmic binding protein-like II"/>
    <property type="match status" value="1"/>
</dbReference>
<dbReference type="Gene3D" id="3.40.190.10">
    <property type="entry name" value="Periplasmic binding protein-like II"/>
    <property type="match status" value="2"/>
</dbReference>
<sequence>MTSRASSLDAQVLFAGDAARAFAPVGDAELRQLRLFCVVVAAGGLSAATAELQADLSTVSRQFKELETRVGTRLAERGRGGFVLTPAGEQLHRSALRLLASLQAFRDDVAQLGQAPGARLRLGIVDALLTAPGAPLTSALAHCADALPGLVLELLTLRPIEIERRILAGELDAGIVAAHPPAAGLQQQRLYTEPNSLYVAPGHPWFERDDATLVAADLAAIACVVDPYSTDLPHRPAGPLHGTIRADSIEGVALLVASGRFAGFLPDHLVAATAPLATLRRVKPALFSHAQDIVLTCRRGKAEPALRQLLRHCTEAR</sequence>
<keyword evidence="2" id="KW-0805">Transcription regulation</keyword>
<gene>
    <name evidence="6" type="ORF">HLB44_07930</name>
</gene>
<dbReference type="PROSITE" id="PS50931">
    <property type="entry name" value="HTH_LYSR"/>
    <property type="match status" value="1"/>
</dbReference>
<organism evidence="6 7">
    <name type="scientific">Pseudaquabacterium terrae</name>
    <dbReference type="NCBI Taxonomy" id="2732868"/>
    <lineage>
        <taxon>Bacteria</taxon>
        <taxon>Pseudomonadati</taxon>
        <taxon>Pseudomonadota</taxon>
        <taxon>Betaproteobacteria</taxon>
        <taxon>Burkholderiales</taxon>
        <taxon>Sphaerotilaceae</taxon>
        <taxon>Pseudaquabacterium</taxon>
    </lineage>
</organism>
<dbReference type="RefSeq" id="WP_173122002.1">
    <property type="nucleotide sequence ID" value="NZ_JABRWJ010000002.1"/>
</dbReference>
<keyword evidence="7" id="KW-1185">Reference proteome</keyword>
<dbReference type="EMBL" id="JABRWJ010000002">
    <property type="protein sequence ID" value="NRF66908.1"/>
    <property type="molecule type" value="Genomic_DNA"/>
</dbReference>
<dbReference type="InterPro" id="IPR036388">
    <property type="entry name" value="WH-like_DNA-bd_sf"/>
</dbReference>
<comment type="caution">
    <text evidence="6">The sequence shown here is derived from an EMBL/GenBank/DDBJ whole genome shotgun (WGS) entry which is preliminary data.</text>
</comment>
<dbReference type="PANTHER" id="PTHR30126">
    <property type="entry name" value="HTH-TYPE TRANSCRIPTIONAL REGULATOR"/>
    <property type="match status" value="1"/>
</dbReference>
<dbReference type="InterPro" id="IPR000847">
    <property type="entry name" value="LysR_HTH_N"/>
</dbReference>
<evidence type="ECO:0000256" key="2">
    <source>
        <dbReference type="ARBA" id="ARBA00023015"/>
    </source>
</evidence>
<dbReference type="CDD" id="cd05466">
    <property type="entry name" value="PBP2_LTTR_substrate"/>
    <property type="match status" value="1"/>
</dbReference>
<dbReference type="SUPFAM" id="SSF46785">
    <property type="entry name" value="Winged helix' DNA-binding domain"/>
    <property type="match status" value="1"/>
</dbReference>
<dbReference type="InterPro" id="IPR036390">
    <property type="entry name" value="WH_DNA-bd_sf"/>
</dbReference>
<feature type="domain" description="HTH lysR-type" evidence="5">
    <location>
        <begin position="29"/>
        <end position="85"/>
    </location>
</feature>
<evidence type="ECO:0000256" key="4">
    <source>
        <dbReference type="ARBA" id="ARBA00023163"/>
    </source>
</evidence>
<evidence type="ECO:0000256" key="1">
    <source>
        <dbReference type="ARBA" id="ARBA00009437"/>
    </source>
</evidence>
<dbReference type="InterPro" id="IPR005119">
    <property type="entry name" value="LysR_subst-bd"/>
</dbReference>
<evidence type="ECO:0000256" key="3">
    <source>
        <dbReference type="ARBA" id="ARBA00023125"/>
    </source>
</evidence>
<reference evidence="6 7" key="1">
    <citation type="submission" date="2020-05" db="EMBL/GenBank/DDBJ databases">
        <title>Aquincola sp. isolate from soil.</title>
        <authorList>
            <person name="Han J."/>
            <person name="Kim D.-U."/>
        </authorList>
    </citation>
    <scope>NUCLEOTIDE SEQUENCE [LARGE SCALE GENOMIC DNA]</scope>
    <source>
        <strain evidence="6 7">S2</strain>
    </source>
</reference>
<evidence type="ECO:0000313" key="7">
    <source>
        <dbReference type="Proteomes" id="UP000737171"/>
    </source>
</evidence>